<keyword evidence="2" id="KW-1185">Reference proteome</keyword>
<gene>
    <name evidence="1" type="ORF">Amon02_000820200</name>
</gene>
<proteinExistence type="predicted"/>
<dbReference type="EMBL" id="BSXS01007130">
    <property type="protein sequence ID" value="GME87476.1"/>
    <property type="molecule type" value="Genomic_DNA"/>
</dbReference>
<comment type="caution">
    <text evidence="1">The sequence shown here is derived from an EMBL/GenBank/DDBJ whole genome shotgun (WGS) entry which is preliminary data.</text>
</comment>
<name>A0ACB5TFJ9_AMBMO</name>
<accession>A0ACB5TFJ9</accession>
<evidence type="ECO:0000313" key="2">
    <source>
        <dbReference type="Proteomes" id="UP001165064"/>
    </source>
</evidence>
<dbReference type="Proteomes" id="UP001165064">
    <property type="component" value="Unassembled WGS sequence"/>
</dbReference>
<reference evidence="1" key="1">
    <citation type="submission" date="2023-04" db="EMBL/GenBank/DDBJ databases">
        <title>Ambrosiozyma monospora NBRC 10751.</title>
        <authorList>
            <person name="Ichikawa N."/>
            <person name="Sato H."/>
            <person name="Tonouchi N."/>
        </authorList>
    </citation>
    <scope>NUCLEOTIDE SEQUENCE</scope>
    <source>
        <strain evidence="1">NBRC 10751</strain>
    </source>
</reference>
<sequence length="146" mass="16728">MPKSRTSAAVSDFFLPSSRIPEHKIQSRETGGKLVVDLEPVPKFLSRLVDSWAPVAMIVSFKLETDNSILIKKAQDALKRYNHQLVIGNLLQTRKHEVVFVTEKDQNWIRLTEEQIKNEVDIESLIIPSVLKAHAAWIEERKLECL</sequence>
<evidence type="ECO:0000313" key="1">
    <source>
        <dbReference type="EMBL" id="GME87476.1"/>
    </source>
</evidence>
<protein>
    <submittedName>
        <fullName evidence="1">Unnamed protein product</fullName>
    </submittedName>
</protein>
<organism evidence="1 2">
    <name type="scientific">Ambrosiozyma monospora</name>
    <name type="common">Yeast</name>
    <name type="synonym">Endomycopsis monosporus</name>
    <dbReference type="NCBI Taxonomy" id="43982"/>
    <lineage>
        <taxon>Eukaryota</taxon>
        <taxon>Fungi</taxon>
        <taxon>Dikarya</taxon>
        <taxon>Ascomycota</taxon>
        <taxon>Saccharomycotina</taxon>
        <taxon>Pichiomycetes</taxon>
        <taxon>Pichiales</taxon>
        <taxon>Pichiaceae</taxon>
        <taxon>Ambrosiozyma</taxon>
    </lineage>
</organism>